<dbReference type="Proteomes" id="UP000580517">
    <property type="component" value="Unassembled WGS sequence"/>
</dbReference>
<comment type="catalytic activity">
    <reaction evidence="1 5">
        <text>L-alanine = D-alanine</text>
        <dbReference type="Rhea" id="RHEA:20249"/>
        <dbReference type="ChEBI" id="CHEBI:57416"/>
        <dbReference type="ChEBI" id="CHEBI:57972"/>
        <dbReference type="EC" id="5.1.1.1"/>
    </reaction>
</comment>
<dbReference type="FunFam" id="3.20.20.10:FF:000002">
    <property type="entry name" value="Alanine racemase"/>
    <property type="match status" value="1"/>
</dbReference>
<dbReference type="PANTHER" id="PTHR30511:SF0">
    <property type="entry name" value="ALANINE RACEMASE, CATABOLIC-RELATED"/>
    <property type="match status" value="1"/>
</dbReference>
<dbReference type="InterPro" id="IPR000821">
    <property type="entry name" value="Ala_racemase"/>
</dbReference>
<comment type="similarity">
    <text evidence="5">Belongs to the alanine racemase family.</text>
</comment>
<evidence type="ECO:0000256" key="7">
    <source>
        <dbReference type="PIRSR" id="PIRSR600821-52"/>
    </source>
</evidence>
<dbReference type="InterPro" id="IPR001608">
    <property type="entry name" value="Ala_racemase_N"/>
</dbReference>
<dbReference type="NCBIfam" id="TIGR00492">
    <property type="entry name" value="alr"/>
    <property type="match status" value="1"/>
</dbReference>
<dbReference type="HAMAP" id="MF_01201">
    <property type="entry name" value="Ala_racemase"/>
    <property type="match status" value="1"/>
</dbReference>
<keyword evidence="3 5" id="KW-0663">Pyridoxal phosphate</keyword>
<dbReference type="Gene3D" id="2.40.37.10">
    <property type="entry name" value="Lyase, Ornithine Decarboxylase, Chain A, domain 1"/>
    <property type="match status" value="1"/>
</dbReference>
<gene>
    <name evidence="9" type="primary">alr</name>
    <name evidence="9" type="ORF">H0A68_16335</name>
</gene>
<feature type="active site" description="Proton acceptor; specific for D-alanine" evidence="5">
    <location>
        <position position="40"/>
    </location>
</feature>
<sequence>MPRPISATIRPASLSHNLKVVQSQLQARQGMQPRVWAVIKARAYGHGIESAVSAFAGADGLAMLDLEEAVQCRELGWAGPILLLEGHFQAADVAVLDEYRLHTTIHCSEQLEMLERGAHPRRPIDAFIKLDTGMSRLGFTPASYRSAFERALRAQQAGILGRLGKMTHFARADDDADVTQAQLDVFNQITQGLPGPISVCNSAGTLTPGLWAKAGAAAGTDSGGGPTREDKTPMAARASHWVRPGICLYGASPFAQRSAHALGLRPAMTLSASLISVRDIPAGTGVGYGHIFHAPAPMRIGVVACGYADGYPRHAVSGTPITVDGVRTVTVGRVSMDMLAVDLDAVPQARVGSTVVLWGEGGPSVDEVAAAAGTIGYELLCAVAPRVPRTIISTEDTQ</sequence>
<comment type="function">
    <text evidence="5">Catalyzes the interconversion of L-alanine and D-alanine. May also act on other amino acids.</text>
</comment>
<dbReference type="RefSeq" id="WP_129970178.1">
    <property type="nucleotide sequence ID" value="NZ_JACCEW010000005.1"/>
</dbReference>
<keyword evidence="4 5" id="KW-0413">Isomerase</keyword>
<dbReference type="InterPro" id="IPR009006">
    <property type="entry name" value="Ala_racemase/Decarboxylase_C"/>
</dbReference>
<keyword evidence="10" id="KW-1185">Reference proteome</keyword>
<dbReference type="Pfam" id="PF00842">
    <property type="entry name" value="Ala_racemase_C"/>
    <property type="match status" value="1"/>
</dbReference>
<evidence type="ECO:0000256" key="4">
    <source>
        <dbReference type="ARBA" id="ARBA00023235"/>
    </source>
</evidence>
<dbReference type="GO" id="GO:0008784">
    <property type="term" value="F:alanine racemase activity"/>
    <property type="evidence" value="ECO:0007669"/>
    <property type="project" value="UniProtKB-UniRule"/>
</dbReference>
<dbReference type="PANTHER" id="PTHR30511">
    <property type="entry name" value="ALANINE RACEMASE"/>
    <property type="match status" value="1"/>
</dbReference>
<dbReference type="AlphaFoldDB" id="A0A853FFJ5"/>
<evidence type="ECO:0000259" key="8">
    <source>
        <dbReference type="SMART" id="SM01005"/>
    </source>
</evidence>
<feature type="active site" description="Proton acceptor; specific for L-alanine" evidence="5">
    <location>
        <position position="288"/>
    </location>
</feature>
<dbReference type="EMBL" id="JACCEW010000005">
    <property type="protein sequence ID" value="NYT38452.1"/>
    <property type="molecule type" value="Genomic_DNA"/>
</dbReference>
<name>A0A853FFJ5_9BURK</name>
<evidence type="ECO:0000256" key="5">
    <source>
        <dbReference type="HAMAP-Rule" id="MF_01201"/>
    </source>
</evidence>
<evidence type="ECO:0000313" key="10">
    <source>
        <dbReference type="Proteomes" id="UP000580517"/>
    </source>
</evidence>
<dbReference type="GO" id="GO:0030170">
    <property type="term" value="F:pyridoxal phosphate binding"/>
    <property type="evidence" value="ECO:0007669"/>
    <property type="project" value="UniProtKB-UniRule"/>
</dbReference>
<dbReference type="EC" id="5.1.1.1" evidence="5"/>
<feature type="modified residue" description="N6-(pyridoxal phosphate)lysine" evidence="5 6">
    <location>
        <position position="40"/>
    </location>
</feature>
<dbReference type="GO" id="GO:0005829">
    <property type="term" value="C:cytosol"/>
    <property type="evidence" value="ECO:0007669"/>
    <property type="project" value="TreeGrafter"/>
</dbReference>
<feature type="binding site" evidence="5 7">
    <location>
        <position position="336"/>
    </location>
    <ligand>
        <name>substrate</name>
    </ligand>
</feature>
<dbReference type="InterPro" id="IPR011079">
    <property type="entry name" value="Ala_racemase_C"/>
</dbReference>
<organism evidence="9 10">
    <name type="scientific">Allopusillimonas soli</name>
    <dbReference type="NCBI Taxonomy" id="659016"/>
    <lineage>
        <taxon>Bacteria</taxon>
        <taxon>Pseudomonadati</taxon>
        <taxon>Pseudomonadota</taxon>
        <taxon>Betaproteobacteria</taxon>
        <taxon>Burkholderiales</taxon>
        <taxon>Alcaligenaceae</taxon>
        <taxon>Allopusillimonas</taxon>
    </lineage>
</organism>
<feature type="binding site" evidence="5 7">
    <location>
        <position position="136"/>
    </location>
    <ligand>
        <name>substrate</name>
    </ligand>
</feature>
<dbReference type="Gene3D" id="3.20.20.10">
    <property type="entry name" value="Alanine racemase"/>
    <property type="match status" value="1"/>
</dbReference>
<dbReference type="GO" id="GO:0030632">
    <property type="term" value="P:D-alanine biosynthetic process"/>
    <property type="evidence" value="ECO:0007669"/>
    <property type="project" value="UniProtKB-UniRule"/>
</dbReference>
<evidence type="ECO:0000256" key="2">
    <source>
        <dbReference type="ARBA" id="ARBA00001933"/>
    </source>
</evidence>
<dbReference type="InterPro" id="IPR029066">
    <property type="entry name" value="PLP-binding_barrel"/>
</dbReference>
<dbReference type="Pfam" id="PF01168">
    <property type="entry name" value="Ala_racemase_N"/>
    <property type="match status" value="1"/>
</dbReference>
<protein>
    <recommendedName>
        <fullName evidence="5">Alanine racemase</fullName>
        <ecNumber evidence="5">5.1.1.1</ecNumber>
    </recommendedName>
</protein>
<dbReference type="PRINTS" id="PR00992">
    <property type="entry name" value="ALARACEMASE"/>
</dbReference>
<comment type="caution">
    <text evidence="9">The sequence shown here is derived from an EMBL/GenBank/DDBJ whole genome shotgun (WGS) entry which is preliminary data.</text>
</comment>
<dbReference type="OrthoDB" id="9813814at2"/>
<dbReference type="CDD" id="cd06827">
    <property type="entry name" value="PLPDE_III_AR_proteobact"/>
    <property type="match status" value="1"/>
</dbReference>
<feature type="domain" description="Alanine racemase C-terminal" evidence="8">
    <location>
        <begin position="267"/>
        <end position="392"/>
    </location>
</feature>
<evidence type="ECO:0000256" key="6">
    <source>
        <dbReference type="PIRSR" id="PIRSR600821-50"/>
    </source>
</evidence>
<dbReference type="UniPathway" id="UPA00042">
    <property type="reaction ID" value="UER00497"/>
</dbReference>
<dbReference type="SUPFAM" id="SSF51419">
    <property type="entry name" value="PLP-binding barrel"/>
    <property type="match status" value="1"/>
</dbReference>
<evidence type="ECO:0000256" key="3">
    <source>
        <dbReference type="ARBA" id="ARBA00022898"/>
    </source>
</evidence>
<accession>A0A853FFJ5</accession>
<reference evidence="9 10" key="1">
    <citation type="submission" date="2020-07" db="EMBL/GenBank/DDBJ databases">
        <title>Taxonomic revisions and descriptions of new bacterial species based on genomic comparisons in the high-G+C-content subgroup of the family Alcaligenaceae.</title>
        <authorList>
            <person name="Szabo A."/>
            <person name="Felfoldi T."/>
        </authorList>
    </citation>
    <scope>NUCLEOTIDE SEQUENCE [LARGE SCALE GENOMIC DNA]</scope>
    <source>
        <strain evidence="9 10">DSM 25264</strain>
    </source>
</reference>
<dbReference type="SUPFAM" id="SSF50621">
    <property type="entry name" value="Alanine racemase C-terminal domain-like"/>
    <property type="match status" value="1"/>
</dbReference>
<dbReference type="SMART" id="SM01005">
    <property type="entry name" value="Ala_racemase_C"/>
    <property type="match status" value="1"/>
</dbReference>
<evidence type="ECO:0000256" key="1">
    <source>
        <dbReference type="ARBA" id="ARBA00000316"/>
    </source>
</evidence>
<comment type="cofactor">
    <cofactor evidence="2 5 6">
        <name>pyridoxal 5'-phosphate</name>
        <dbReference type="ChEBI" id="CHEBI:597326"/>
    </cofactor>
</comment>
<proteinExistence type="inferred from homology"/>
<evidence type="ECO:0000313" key="9">
    <source>
        <dbReference type="EMBL" id="NYT38452.1"/>
    </source>
</evidence>
<comment type="pathway">
    <text evidence="5">Amino-acid biosynthesis; D-alanine biosynthesis; D-alanine from L-alanine: step 1/1.</text>
</comment>